<protein>
    <submittedName>
        <fullName evidence="1">Uncharacterized protein</fullName>
    </submittedName>
</protein>
<accession>A0AA35S522</accession>
<organism evidence="1 2">
    <name type="scientific">Geodia barretti</name>
    <name type="common">Barrett's horny sponge</name>
    <dbReference type="NCBI Taxonomy" id="519541"/>
    <lineage>
        <taxon>Eukaryota</taxon>
        <taxon>Metazoa</taxon>
        <taxon>Porifera</taxon>
        <taxon>Demospongiae</taxon>
        <taxon>Heteroscleromorpha</taxon>
        <taxon>Tetractinellida</taxon>
        <taxon>Astrophorina</taxon>
        <taxon>Geodiidae</taxon>
        <taxon>Geodia</taxon>
    </lineage>
</organism>
<dbReference type="AlphaFoldDB" id="A0AA35S522"/>
<reference evidence="1" key="1">
    <citation type="submission" date="2023-03" db="EMBL/GenBank/DDBJ databases">
        <authorList>
            <person name="Steffen K."/>
            <person name="Cardenas P."/>
        </authorList>
    </citation>
    <scope>NUCLEOTIDE SEQUENCE</scope>
</reference>
<keyword evidence="2" id="KW-1185">Reference proteome</keyword>
<gene>
    <name evidence="1" type="ORF">GBAR_LOCUS13520</name>
</gene>
<dbReference type="Proteomes" id="UP001174909">
    <property type="component" value="Unassembled WGS sequence"/>
</dbReference>
<proteinExistence type="predicted"/>
<evidence type="ECO:0000313" key="1">
    <source>
        <dbReference type="EMBL" id="CAI8023089.1"/>
    </source>
</evidence>
<evidence type="ECO:0000313" key="2">
    <source>
        <dbReference type="Proteomes" id="UP001174909"/>
    </source>
</evidence>
<dbReference type="EMBL" id="CASHTH010001992">
    <property type="protein sequence ID" value="CAI8023089.1"/>
    <property type="molecule type" value="Genomic_DNA"/>
</dbReference>
<sequence>MIVLNRSTTTSGTATCRTPRTQRRLTFSVPRTQQENRCLPQLLEGQVSIASSCQDAFQETTCNDTCKTALAAAYDVQGCCLFSYYAVTGDLESANALFTFCSEDPKTLCTGGVSGGTLQFPTPAVNPECEEFVDDVDDSCRYLLSEDITGSALLSLDDTCGDKCGPEIYQFSRDCDEKTESSNASAIDALCAVNNKNQRCGEFFIEIAQLTTACAGVDSLSCPDECRNALVQAQEMYGCCFPSLALVIFGEELSIYATLLSTLCGVQFGDECAGRFTGNETGPTIDPPPTNAMCASLHNAIPAACRNFLKCPRIVCGP</sequence>
<name>A0AA35S522_GEOBA</name>
<comment type="caution">
    <text evidence="1">The sequence shown here is derived from an EMBL/GenBank/DDBJ whole genome shotgun (WGS) entry which is preliminary data.</text>
</comment>